<dbReference type="AlphaFoldDB" id="A0A699UP74"/>
<sequence length="63" mass="7086">TEARKLENIKNEDVGGMLVENSKDPEKIRKKKLEPHADGTLYEGIEIAPSHKIRNGRIDADNC</sequence>
<evidence type="ECO:0008006" key="2">
    <source>
        <dbReference type="Google" id="ProtNLM"/>
    </source>
</evidence>
<evidence type="ECO:0000313" key="1">
    <source>
        <dbReference type="EMBL" id="GFD23188.1"/>
    </source>
</evidence>
<gene>
    <name evidence="1" type="ORF">Tci_895157</name>
</gene>
<organism evidence="1">
    <name type="scientific">Tanacetum cinerariifolium</name>
    <name type="common">Dalmatian daisy</name>
    <name type="synonym">Chrysanthemum cinerariifolium</name>
    <dbReference type="NCBI Taxonomy" id="118510"/>
    <lineage>
        <taxon>Eukaryota</taxon>
        <taxon>Viridiplantae</taxon>
        <taxon>Streptophyta</taxon>
        <taxon>Embryophyta</taxon>
        <taxon>Tracheophyta</taxon>
        <taxon>Spermatophyta</taxon>
        <taxon>Magnoliopsida</taxon>
        <taxon>eudicotyledons</taxon>
        <taxon>Gunneridae</taxon>
        <taxon>Pentapetalae</taxon>
        <taxon>asterids</taxon>
        <taxon>campanulids</taxon>
        <taxon>Asterales</taxon>
        <taxon>Asteraceae</taxon>
        <taxon>Asteroideae</taxon>
        <taxon>Anthemideae</taxon>
        <taxon>Anthemidinae</taxon>
        <taxon>Tanacetum</taxon>
    </lineage>
</organism>
<protein>
    <recommendedName>
        <fullName evidence="2">Reverse transcriptase domain-containing protein</fullName>
    </recommendedName>
</protein>
<accession>A0A699UP74</accession>
<name>A0A699UP74_TANCI</name>
<feature type="non-terminal residue" evidence="1">
    <location>
        <position position="1"/>
    </location>
</feature>
<reference evidence="1" key="1">
    <citation type="journal article" date="2019" name="Sci. Rep.">
        <title>Draft genome of Tanacetum cinerariifolium, the natural source of mosquito coil.</title>
        <authorList>
            <person name="Yamashiro T."/>
            <person name="Shiraishi A."/>
            <person name="Satake H."/>
            <person name="Nakayama K."/>
        </authorList>
    </citation>
    <scope>NUCLEOTIDE SEQUENCE</scope>
</reference>
<proteinExistence type="predicted"/>
<dbReference type="EMBL" id="BKCJ011342979">
    <property type="protein sequence ID" value="GFD23188.1"/>
    <property type="molecule type" value="Genomic_DNA"/>
</dbReference>
<comment type="caution">
    <text evidence="1">The sequence shown here is derived from an EMBL/GenBank/DDBJ whole genome shotgun (WGS) entry which is preliminary data.</text>
</comment>